<sequence>MPKILRLTLFKIPNPAHVQEAIAKYATLPNDAVKDGKPYIQMAAANHAHDDPRNKGYTLVARTVFASKEDMDFYDNECAAHGEIKATLKAKVVDGPPLVLYMDA</sequence>
<dbReference type="Proteomes" id="UP000799753">
    <property type="component" value="Unassembled WGS sequence"/>
</dbReference>
<dbReference type="AlphaFoldDB" id="A0A6A6S3U1"/>
<protein>
    <recommendedName>
        <fullName evidence="1">Stress-response A/B barrel domain-containing protein</fullName>
    </recommendedName>
</protein>
<evidence type="ECO:0000313" key="3">
    <source>
        <dbReference type="Proteomes" id="UP000799753"/>
    </source>
</evidence>
<dbReference type="InterPro" id="IPR013097">
    <property type="entry name" value="Dabb"/>
</dbReference>
<gene>
    <name evidence="2" type="ORF">P280DRAFT_395276</name>
</gene>
<dbReference type="OrthoDB" id="3830014at2759"/>
<name>A0A6A6S3U1_9PLEO</name>
<accession>A0A6A6S3U1</accession>
<dbReference type="SMART" id="SM00886">
    <property type="entry name" value="Dabb"/>
    <property type="match status" value="1"/>
</dbReference>
<dbReference type="Pfam" id="PF07876">
    <property type="entry name" value="Dabb"/>
    <property type="match status" value="1"/>
</dbReference>
<feature type="domain" description="Stress-response A/B barrel" evidence="1">
    <location>
        <begin position="4"/>
        <end position="102"/>
    </location>
</feature>
<keyword evidence="3" id="KW-1185">Reference proteome</keyword>
<evidence type="ECO:0000313" key="2">
    <source>
        <dbReference type="EMBL" id="KAF2642576.1"/>
    </source>
</evidence>
<dbReference type="SUPFAM" id="SSF54909">
    <property type="entry name" value="Dimeric alpha+beta barrel"/>
    <property type="match status" value="1"/>
</dbReference>
<evidence type="ECO:0000259" key="1">
    <source>
        <dbReference type="PROSITE" id="PS51502"/>
    </source>
</evidence>
<organism evidence="2 3">
    <name type="scientific">Massarina eburnea CBS 473.64</name>
    <dbReference type="NCBI Taxonomy" id="1395130"/>
    <lineage>
        <taxon>Eukaryota</taxon>
        <taxon>Fungi</taxon>
        <taxon>Dikarya</taxon>
        <taxon>Ascomycota</taxon>
        <taxon>Pezizomycotina</taxon>
        <taxon>Dothideomycetes</taxon>
        <taxon>Pleosporomycetidae</taxon>
        <taxon>Pleosporales</taxon>
        <taxon>Massarineae</taxon>
        <taxon>Massarinaceae</taxon>
        <taxon>Massarina</taxon>
    </lineage>
</organism>
<reference evidence="2" key="1">
    <citation type="journal article" date="2020" name="Stud. Mycol.">
        <title>101 Dothideomycetes genomes: a test case for predicting lifestyles and emergence of pathogens.</title>
        <authorList>
            <person name="Haridas S."/>
            <person name="Albert R."/>
            <person name="Binder M."/>
            <person name="Bloem J."/>
            <person name="Labutti K."/>
            <person name="Salamov A."/>
            <person name="Andreopoulos B."/>
            <person name="Baker S."/>
            <person name="Barry K."/>
            <person name="Bills G."/>
            <person name="Bluhm B."/>
            <person name="Cannon C."/>
            <person name="Castanera R."/>
            <person name="Culley D."/>
            <person name="Daum C."/>
            <person name="Ezra D."/>
            <person name="Gonzalez J."/>
            <person name="Henrissat B."/>
            <person name="Kuo A."/>
            <person name="Liang C."/>
            <person name="Lipzen A."/>
            <person name="Lutzoni F."/>
            <person name="Magnuson J."/>
            <person name="Mondo S."/>
            <person name="Nolan M."/>
            <person name="Ohm R."/>
            <person name="Pangilinan J."/>
            <person name="Park H.-J."/>
            <person name="Ramirez L."/>
            <person name="Alfaro M."/>
            <person name="Sun H."/>
            <person name="Tritt A."/>
            <person name="Yoshinaga Y."/>
            <person name="Zwiers L.-H."/>
            <person name="Turgeon B."/>
            <person name="Goodwin S."/>
            <person name="Spatafora J."/>
            <person name="Crous P."/>
            <person name="Grigoriev I."/>
        </authorList>
    </citation>
    <scope>NUCLEOTIDE SEQUENCE</scope>
    <source>
        <strain evidence="2">CBS 473.64</strain>
    </source>
</reference>
<proteinExistence type="predicted"/>
<dbReference type="InterPro" id="IPR011008">
    <property type="entry name" value="Dimeric_a/b-barrel"/>
</dbReference>
<dbReference type="EMBL" id="MU006781">
    <property type="protein sequence ID" value="KAF2642576.1"/>
    <property type="molecule type" value="Genomic_DNA"/>
</dbReference>
<dbReference type="Gene3D" id="3.30.70.100">
    <property type="match status" value="1"/>
</dbReference>
<dbReference type="PROSITE" id="PS51502">
    <property type="entry name" value="S_R_A_B_BARREL"/>
    <property type="match status" value="1"/>
</dbReference>